<protein>
    <submittedName>
        <fullName evidence="8">OadG family protein</fullName>
    </submittedName>
</protein>
<keyword evidence="2" id="KW-1003">Cell membrane</keyword>
<feature type="transmembrane region" description="Helical" evidence="7">
    <location>
        <begin position="20"/>
        <end position="44"/>
    </location>
</feature>
<sequence length="157" mass="16034">MIATAHTLAALEIGDLMYQITGMLVVFCCLGFLSILLSISGAVAQRLDAKRKEKEQAAKAKLAAARPAAAPAPAPAPAPAAAPAPGELSPVQVAALAAGIFDAARSSITPEIVAAIAAAVKVTVGTEARILEIKPVNPSYAQNGRATIMSSHFPVRR</sequence>
<feature type="compositionally biased region" description="Pro residues" evidence="6">
    <location>
        <begin position="70"/>
        <end position="82"/>
    </location>
</feature>
<evidence type="ECO:0000256" key="5">
    <source>
        <dbReference type="ARBA" id="ARBA00023136"/>
    </source>
</evidence>
<dbReference type="AlphaFoldDB" id="A0A9D1VBX3"/>
<feature type="compositionally biased region" description="Low complexity" evidence="6">
    <location>
        <begin position="59"/>
        <end position="69"/>
    </location>
</feature>
<evidence type="ECO:0000313" key="8">
    <source>
        <dbReference type="EMBL" id="HIX19964.1"/>
    </source>
</evidence>
<dbReference type="InterPro" id="IPR005899">
    <property type="entry name" value="Na_pump_deCOase"/>
</dbReference>
<comment type="caution">
    <text evidence="8">The sequence shown here is derived from an EMBL/GenBank/DDBJ whole genome shotgun (WGS) entry which is preliminary data.</text>
</comment>
<keyword evidence="5 7" id="KW-0472">Membrane</keyword>
<dbReference type="EMBL" id="DXFQ01000088">
    <property type="protein sequence ID" value="HIX19964.1"/>
    <property type="molecule type" value="Genomic_DNA"/>
</dbReference>
<feature type="region of interest" description="Disordered" evidence="6">
    <location>
        <begin position="58"/>
        <end position="83"/>
    </location>
</feature>
<reference evidence="8" key="1">
    <citation type="journal article" date="2021" name="PeerJ">
        <title>Extensive microbial diversity within the chicken gut microbiome revealed by metagenomics and culture.</title>
        <authorList>
            <person name="Gilroy R."/>
            <person name="Ravi A."/>
            <person name="Getino M."/>
            <person name="Pursley I."/>
            <person name="Horton D.L."/>
            <person name="Alikhan N.F."/>
            <person name="Baker D."/>
            <person name="Gharbi K."/>
            <person name="Hall N."/>
            <person name="Watson M."/>
            <person name="Adriaenssens E.M."/>
            <person name="Foster-Nyarko E."/>
            <person name="Jarju S."/>
            <person name="Secka A."/>
            <person name="Antonio M."/>
            <person name="Oren A."/>
            <person name="Chaudhuri R.R."/>
            <person name="La Ragione R."/>
            <person name="Hildebrand F."/>
            <person name="Pallen M.J."/>
        </authorList>
    </citation>
    <scope>NUCLEOTIDE SEQUENCE</scope>
    <source>
        <strain evidence="8">14975</strain>
    </source>
</reference>
<dbReference type="Proteomes" id="UP000823964">
    <property type="component" value="Unassembled WGS sequence"/>
</dbReference>
<evidence type="ECO:0000256" key="2">
    <source>
        <dbReference type="ARBA" id="ARBA00022475"/>
    </source>
</evidence>
<reference evidence="8" key="2">
    <citation type="submission" date="2021-04" db="EMBL/GenBank/DDBJ databases">
        <authorList>
            <person name="Gilroy R."/>
        </authorList>
    </citation>
    <scope>NUCLEOTIDE SEQUENCE</scope>
    <source>
        <strain evidence="8">14975</strain>
    </source>
</reference>
<proteinExistence type="predicted"/>
<keyword evidence="3 7" id="KW-0812">Transmembrane</keyword>
<name>A0A9D1VBX3_9BACT</name>
<dbReference type="GO" id="GO:0005886">
    <property type="term" value="C:plasma membrane"/>
    <property type="evidence" value="ECO:0007669"/>
    <property type="project" value="UniProtKB-SubCell"/>
</dbReference>
<evidence type="ECO:0000256" key="7">
    <source>
        <dbReference type="SAM" id="Phobius"/>
    </source>
</evidence>
<accession>A0A9D1VBX3</accession>
<dbReference type="GO" id="GO:0036376">
    <property type="term" value="P:sodium ion export across plasma membrane"/>
    <property type="evidence" value="ECO:0007669"/>
    <property type="project" value="InterPro"/>
</dbReference>
<gene>
    <name evidence="8" type="ORF">H9862_05085</name>
</gene>
<organism evidence="8 9">
    <name type="scientific">Candidatus Akkermansia intestinigallinarum</name>
    <dbReference type="NCBI Taxonomy" id="2838431"/>
    <lineage>
        <taxon>Bacteria</taxon>
        <taxon>Pseudomonadati</taxon>
        <taxon>Verrucomicrobiota</taxon>
        <taxon>Verrucomicrobiia</taxon>
        <taxon>Verrucomicrobiales</taxon>
        <taxon>Akkermansiaceae</taxon>
        <taxon>Akkermansia</taxon>
    </lineage>
</organism>
<evidence type="ECO:0000256" key="3">
    <source>
        <dbReference type="ARBA" id="ARBA00022692"/>
    </source>
</evidence>
<evidence type="ECO:0000256" key="1">
    <source>
        <dbReference type="ARBA" id="ARBA00004236"/>
    </source>
</evidence>
<evidence type="ECO:0000313" key="9">
    <source>
        <dbReference type="Proteomes" id="UP000823964"/>
    </source>
</evidence>
<comment type="subcellular location">
    <subcellularLocation>
        <location evidence="1">Cell membrane</location>
    </subcellularLocation>
</comment>
<dbReference type="GO" id="GO:0015081">
    <property type="term" value="F:sodium ion transmembrane transporter activity"/>
    <property type="evidence" value="ECO:0007669"/>
    <property type="project" value="InterPro"/>
</dbReference>
<keyword evidence="4 7" id="KW-1133">Transmembrane helix</keyword>
<dbReference type="Pfam" id="PF04277">
    <property type="entry name" value="OAD_gamma"/>
    <property type="match status" value="1"/>
</dbReference>
<evidence type="ECO:0000256" key="6">
    <source>
        <dbReference type="SAM" id="MobiDB-lite"/>
    </source>
</evidence>
<evidence type="ECO:0000256" key="4">
    <source>
        <dbReference type="ARBA" id="ARBA00022989"/>
    </source>
</evidence>